<dbReference type="InterPro" id="IPR012795">
    <property type="entry name" value="tRNA_Ile_lys_synt_N"/>
</dbReference>
<keyword evidence="3 8" id="KW-0436">Ligase</keyword>
<dbReference type="SUPFAM" id="SSF52402">
    <property type="entry name" value="Adenine nucleotide alpha hydrolases-like"/>
    <property type="match status" value="1"/>
</dbReference>
<dbReference type="NCBIfam" id="TIGR02433">
    <property type="entry name" value="lysidine_TilS_C"/>
    <property type="match status" value="1"/>
</dbReference>
<dbReference type="Pfam" id="PF11734">
    <property type="entry name" value="TilS_C"/>
    <property type="match status" value="1"/>
</dbReference>
<dbReference type="SUPFAM" id="SSF82829">
    <property type="entry name" value="MesJ substrate recognition domain-like"/>
    <property type="match status" value="1"/>
</dbReference>
<evidence type="ECO:0000256" key="5">
    <source>
        <dbReference type="ARBA" id="ARBA00022741"/>
    </source>
</evidence>
<comment type="subcellular location">
    <subcellularLocation>
        <location evidence="1 8">Cytoplasm</location>
    </subcellularLocation>
</comment>
<dbReference type="Pfam" id="PF01171">
    <property type="entry name" value="ATP_bind_3"/>
    <property type="match status" value="1"/>
</dbReference>
<dbReference type="HAMAP" id="MF_01161">
    <property type="entry name" value="tRNA_Ile_lys_synt"/>
    <property type="match status" value="1"/>
</dbReference>
<sequence length="481" mass="55312">MELRDKVRETIKKYNLLEKGDRVMMGVSGGPDSVTLAYILTSLQSEFGLSLFIAHLNHMIRPVEAEKDVRFVRELSNRLGIPLFIKHENIPDFIKEKKVSPEAGAREVRYAFFKETAEKNSINKIALGHTMGDQAETLLLNLLRGSGNTGLGAILPRNGNYIRPLIECSKEELLKFLEENKLTFCVDSTNLQTVYERNKIRLELIPYLAKEYNPNIRETLFRTSMIIQQEDAYLESQAQRHVGHILKNGRHEEVMLNIREFEKLAPAIKPRILREAVRRAKGNILQLSYVHITDLLVLVEAKPSGSSLDLPDGLYARKEYSRLIFAKGRRPPPASSAPVERHTSHDQSRGGQEQEKREEKGRENEKLGYILRKVVFDRNKPFNFYRATHDTAFLNADKISATLSVRMREDGDRFFPQGAKGHKKLSDFLIDRKVPRDMRERIPLLVSGNDILWVVGYRISEEFKITQETKKVMKVTIFRKA</sequence>
<organism evidence="11 12">
    <name type="scientific">Candidatus Desantisbacteria bacterium CG_4_10_14_0_8_um_filter_48_22</name>
    <dbReference type="NCBI Taxonomy" id="1974543"/>
    <lineage>
        <taxon>Bacteria</taxon>
        <taxon>Candidatus Desantisiibacteriota</taxon>
    </lineage>
</organism>
<dbReference type="InterPro" id="IPR014729">
    <property type="entry name" value="Rossmann-like_a/b/a_fold"/>
</dbReference>
<comment type="catalytic activity">
    <reaction evidence="7 8">
        <text>cytidine(34) in tRNA(Ile2) + L-lysine + ATP = lysidine(34) in tRNA(Ile2) + AMP + diphosphate + H(+)</text>
        <dbReference type="Rhea" id="RHEA:43744"/>
        <dbReference type="Rhea" id="RHEA-COMP:10625"/>
        <dbReference type="Rhea" id="RHEA-COMP:10670"/>
        <dbReference type="ChEBI" id="CHEBI:15378"/>
        <dbReference type="ChEBI" id="CHEBI:30616"/>
        <dbReference type="ChEBI" id="CHEBI:32551"/>
        <dbReference type="ChEBI" id="CHEBI:33019"/>
        <dbReference type="ChEBI" id="CHEBI:82748"/>
        <dbReference type="ChEBI" id="CHEBI:83665"/>
        <dbReference type="ChEBI" id="CHEBI:456215"/>
        <dbReference type="EC" id="6.3.4.19"/>
    </reaction>
</comment>
<evidence type="ECO:0000256" key="8">
    <source>
        <dbReference type="HAMAP-Rule" id="MF_01161"/>
    </source>
</evidence>
<keyword evidence="5 8" id="KW-0547">Nucleotide-binding</keyword>
<dbReference type="EC" id="6.3.4.19" evidence="8"/>
<evidence type="ECO:0000256" key="4">
    <source>
        <dbReference type="ARBA" id="ARBA00022694"/>
    </source>
</evidence>
<dbReference type="InterPro" id="IPR011063">
    <property type="entry name" value="TilS/TtcA_N"/>
</dbReference>
<protein>
    <recommendedName>
        <fullName evidence="8">tRNA(Ile)-lysidine synthase</fullName>
        <ecNumber evidence="8">6.3.4.19</ecNumber>
    </recommendedName>
    <alternativeName>
        <fullName evidence="8">tRNA(Ile)-2-lysyl-cytidine synthase</fullName>
    </alternativeName>
    <alternativeName>
        <fullName evidence="8">tRNA(Ile)-lysidine synthetase</fullName>
    </alternativeName>
</protein>
<feature type="binding site" evidence="8">
    <location>
        <begin position="28"/>
        <end position="33"/>
    </location>
    <ligand>
        <name>ATP</name>
        <dbReference type="ChEBI" id="CHEBI:30616"/>
    </ligand>
</feature>
<dbReference type="Gene3D" id="3.40.50.620">
    <property type="entry name" value="HUPs"/>
    <property type="match status" value="1"/>
</dbReference>
<dbReference type="InterPro" id="IPR012094">
    <property type="entry name" value="tRNA_Ile_lys_synt"/>
</dbReference>
<evidence type="ECO:0000256" key="2">
    <source>
        <dbReference type="ARBA" id="ARBA00022490"/>
    </source>
</evidence>
<feature type="region of interest" description="Disordered" evidence="9">
    <location>
        <begin position="327"/>
        <end position="363"/>
    </location>
</feature>
<gene>
    <name evidence="8 11" type="primary">tilS</name>
    <name evidence="11" type="ORF">COY52_00445</name>
</gene>
<name>A0A2M7SFB1_9BACT</name>
<dbReference type="NCBIfam" id="TIGR02432">
    <property type="entry name" value="lysidine_TilS_N"/>
    <property type="match status" value="1"/>
</dbReference>
<proteinExistence type="inferred from homology"/>
<comment type="domain">
    <text evidence="8">The N-terminal region contains the highly conserved SGGXDS motif, predicted to be a P-loop motif involved in ATP binding.</text>
</comment>
<comment type="similarity">
    <text evidence="8">Belongs to the tRNA(Ile)-lysidine synthase family.</text>
</comment>
<dbReference type="AlphaFoldDB" id="A0A2M7SFB1"/>
<reference evidence="12" key="1">
    <citation type="submission" date="2017-09" db="EMBL/GenBank/DDBJ databases">
        <title>Depth-based differentiation of microbial function through sediment-hosted aquifers and enrichment of novel symbionts in the deep terrestrial subsurface.</title>
        <authorList>
            <person name="Probst A.J."/>
            <person name="Ladd B."/>
            <person name="Jarett J.K."/>
            <person name="Geller-Mcgrath D.E."/>
            <person name="Sieber C.M.K."/>
            <person name="Emerson J.B."/>
            <person name="Anantharaman K."/>
            <person name="Thomas B.C."/>
            <person name="Malmstrom R."/>
            <person name="Stieglmeier M."/>
            <person name="Klingl A."/>
            <person name="Woyke T."/>
            <person name="Ryan C.M."/>
            <person name="Banfield J.F."/>
        </authorList>
    </citation>
    <scope>NUCLEOTIDE SEQUENCE [LARGE SCALE GENOMIC DNA]</scope>
</reference>
<dbReference type="CDD" id="cd01992">
    <property type="entry name" value="TilS_N"/>
    <property type="match status" value="1"/>
</dbReference>
<dbReference type="GO" id="GO:0006400">
    <property type="term" value="P:tRNA modification"/>
    <property type="evidence" value="ECO:0007669"/>
    <property type="project" value="UniProtKB-UniRule"/>
</dbReference>
<dbReference type="SUPFAM" id="SSF56037">
    <property type="entry name" value="PheT/TilS domain"/>
    <property type="match status" value="1"/>
</dbReference>
<evidence type="ECO:0000256" key="1">
    <source>
        <dbReference type="ARBA" id="ARBA00004496"/>
    </source>
</evidence>
<keyword evidence="4 8" id="KW-0819">tRNA processing</keyword>
<dbReference type="InterPro" id="IPR012796">
    <property type="entry name" value="Lysidine-tRNA-synth_C"/>
</dbReference>
<feature type="domain" description="Lysidine-tRNA(Ile) synthetase C-terminal" evidence="10">
    <location>
        <begin position="403"/>
        <end position="475"/>
    </location>
</feature>
<evidence type="ECO:0000259" key="10">
    <source>
        <dbReference type="SMART" id="SM00977"/>
    </source>
</evidence>
<keyword evidence="2 8" id="KW-0963">Cytoplasm</keyword>
<feature type="compositionally biased region" description="Basic and acidic residues" evidence="9">
    <location>
        <begin position="339"/>
        <end position="363"/>
    </location>
</feature>
<evidence type="ECO:0000256" key="6">
    <source>
        <dbReference type="ARBA" id="ARBA00022840"/>
    </source>
</evidence>
<accession>A0A2M7SFB1</accession>
<evidence type="ECO:0000256" key="9">
    <source>
        <dbReference type="SAM" id="MobiDB-lite"/>
    </source>
</evidence>
<dbReference type="PANTHER" id="PTHR43033:SF1">
    <property type="entry name" value="TRNA(ILE)-LYSIDINE SYNTHASE-RELATED"/>
    <property type="match status" value="1"/>
</dbReference>
<evidence type="ECO:0000313" key="12">
    <source>
        <dbReference type="Proteomes" id="UP000229307"/>
    </source>
</evidence>
<dbReference type="EMBL" id="PFMR01000018">
    <property type="protein sequence ID" value="PIZ18235.1"/>
    <property type="molecule type" value="Genomic_DNA"/>
</dbReference>
<dbReference type="GO" id="GO:0005737">
    <property type="term" value="C:cytoplasm"/>
    <property type="evidence" value="ECO:0007669"/>
    <property type="project" value="UniProtKB-SubCell"/>
</dbReference>
<evidence type="ECO:0000256" key="7">
    <source>
        <dbReference type="ARBA" id="ARBA00048539"/>
    </source>
</evidence>
<dbReference type="SMART" id="SM00977">
    <property type="entry name" value="TilS_C"/>
    <property type="match status" value="1"/>
</dbReference>
<keyword evidence="6 8" id="KW-0067">ATP-binding</keyword>
<comment type="caution">
    <text evidence="11">The sequence shown here is derived from an EMBL/GenBank/DDBJ whole genome shotgun (WGS) entry which is preliminary data.</text>
</comment>
<comment type="function">
    <text evidence="8">Ligates lysine onto the cytidine present at position 34 of the AUA codon-specific tRNA(Ile) that contains the anticodon CAU, in an ATP-dependent manner. Cytidine is converted to lysidine, thus changing the amino acid specificity of the tRNA from methionine to isoleucine.</text>
</comment>
<evidence type="ECO:0000313" key="11">
    <source>
        <dbReference type="EMBL" id="PIZ18235.1"/>
    </source>
</evidence>
<dbReference type="PANTHER" id="PTHR43033">
    <property type="entry name" value="TRNA(ILE)-LYSIDINE SYNTHASE-RELATED"/>
    <property type="match status" value="1"/>
</dbReference>
<dbReference type="Gene3D" id="1.20.59.20">
    <property type="match status" value="1"/>
</dbReference>
<dbReference type="GO" id="GO:0032267">
    <property type="term" value="F:tRNA(Ile)-lysidine synthase activity"/>
    <property type="evidence" value="ECO:0007669"/>
    <property type="project" value="UniProtKB-EC"/>
</dbReference>
<dbReference type="GO" id="GO:0005524">
    <property type="term" value="F:ATP binding"/>
    <property type="evidence" value="ECO:0007669"/>
    <property type="project" value="UniProtKB-UniRule"/>
</dbReference>
<dbReference type="Proteomes" id="UP000229307">
    <property type="component" value="Unassembled WGS sequence"/>
</dbReference>
<evidence type="ECO:0000256" key="3">
    <source>
        <dbReference type="ARBA" id="ARBA00022598"/>
    </source>
</evidence>